<dbReference type="AlphaFoldDB" id="A0A3A3H189"/>
<organism evidence="1 2">
    <name type="scientific">Paenibacillus thiaminolyticus</name>
    <name type="common">Bacillus thiaminolyticus</name>
    <dbReference type="NCBI Taxonomy" id="49283"/>
    <lineage>
        <taxon>Bacteria</taxon>
        <taxon>Bacillati</taxon>
        <taxon>Bacillota</taxon>
        <taxon>Bacilli</taxon>
        <taxon>Bacillales</taxon>
        <taxon>Paenibacillaceae</taxon>
        <taxon>Paenibacillus</taxon>
    </lineage>
</organism>
<dbReference type="RefSeq" id="WP_119792571.1">
    <property type="nucleotide sequence ID" value="NZ_QYZD01000005.1"/>
</dbReference>
<gene>
    <name evidence="1" type="ORF">DQX05_08285</name>
</gene>
<accession>A0A3A3H189</accession>
<dbReference type="OrthoDB" id="2617970at2"/>
<proteinExistence type="predicted"/>
<protein>
    <submittedName>
        <fullName evidence="1">Uncharacterized protein</fullName>
    </submittedName>
</protein>
<reference evidence="1 2" key="1">
    <citation type="submission" date="2018-09" db="EMBL/GenBank/DDBJ databases">
        <title>Paenibacillus SK2017-BO5.</title>
        <authorList>
            <person name="Piskunova J.V."/>
            <person name="Dubiley S.A."/>
            <person name="Severinov K.V."/>
        </authorList>
    </citation>
    <scope>NUCLEOTIDE SEQUENCE [LARGE SCALE GENOMIC DNA]</scope>
    <source>
        <strain evidence="1 2">BO5</strain>
    </source>
</reference>
<dbReference type="Proteomes" id="UP000266177">
    <property type="component" value="Unassembled WGS sequence"/>
</dbReference>
<dbReference type="EMBL" id="QYZD01000005">
    <property type="protein sequence ID" value="RJG24831.1"/>
    <property type="molecule type" value="Genomic_DNA"/>
</dbReference>
<comment type="caution">
    <text evidence="1">The sequence shown here is derived from an EMBL/GenBank/DDBJ whole genome shotgun (WGS) entry which is preliminary data.</text>
</comment>
<evidence type="ECO:0000313" key="2">
    <source>
        <dbReference type="Proteomes" id="UP000266177"/>
    </source>
</evidence>
<sequence length="205" mass="23312">MNISIDNESRQYDVQSAAEMDAHWINISREVLSRNDLIYCVDIDGVSYYDDYATELLTRYEEIQTVVIHTITKERSFYTTWNDFQDYANRVVGVVAERIAPLYGGAVEETGEIVSELIGSIEWISNALTFMAYLGNEIGVGREALDLIDDTTAQIKPILELLTGEIEWGNLIGFADIIQYEFIPIIEEYFCKSKEVELPIGSIKN</sequence>
<evidence type="ECO:0000313" key="1">
    <source>
        <dbReference type="EMBL" id="RJG24831.1"/>
    </source>
</evidence>
<name>A0A3A3H189_PANTH</name>